<name>A0ABS9H4U4_9BACL</name>
<comment type="caution">
    <text evidence="1">The sequence shown here is derived from an EMBL/GenBank/DDBJ whole genome shotgun (WGS) entry which is preliminary data.</text>
</comment>
<dbReference type="Proteomes" id="UP001649381">
    <property type="component" value="Unassembled WGS sequence"/>
</dbReference>
<keyword evidence="2" id="KW-1185">Reference proteome</keyword>
<accession>A0ABS9H4U4</accession>
<proteinExistence type="predicted"/>
<evidence type="ECO:0000313" key="1">
    <source>
        <dbReference type="EMBL" id="MCF6138918.1"/>
    </source>
</evidence>
<dbReference type="InterPro" id="IPR014202">
    <property type="entry name" value="Spore_II_R"/>
</dbReference>
<sequence length="211" mass="23813">MKRKTIVLILLSLMVMVVFYETQIKVANASFNDIPQERIPEESIRLRILANSDSSADQELKRSIRDEVNQQITNWVFGIESLDEARTIIKRELPTIKKIVQQSLKQSGIQETFTVDFGNVAFPTKMYGEFVYPAGEYEAVLISIGEGTGSNWWCVLFPPLCFLDFDNGDAVEPENGEKVEATNATAEEPEVKFFVFELFEKIAGSLGNLFA</sequence>
<evidence type="ECO:0000313" key="2">
    <source>
        <dbReference type="Proteomes" id="UP001649381"/>
    </source>
</evidence>
<dbReference type="RefSeq" id="WP_236337429.1">
    <property type="nucleotide sequence ID" value="NZ_JAKIJS010000001.1"/>
</dbReference>
<organism evidence="1 2">
    <name type="scientific">Pseudalkalibacillus berkeleyi</name>
    <dbReference type="NCBI Taxonomy" id="1069813"/>
    <lineage>
        <taxon>Bacteria</taxon>
        <taxon>Bacillati</taxon>
        <taxon>Bacillota</taxon>
        <taxon>Bacilli</taxon>
        <taxon>Bacillales</taxon>
        <taxon>Fictibacillaceae</taxon>
        <taxon>Pseudalkalibacillus</taxon>
    </lineage>
</organism>
<dbReference type="NCBIfam" id="TIGR02837">
    <property type="entry name" value="spore_II_R"/>
    <property type="match status" value="1"/>
</dbReference>
<dbReference type="EMBL" id="JAKIJS010000001">
    <property type="protein sequence ID" value="MCF6138918.1"/>
    <property type="molecule type" value="Genomic_DNA"/>
</dbReference>
<reference evidence="1 2" key="1">
    <citation type="submission" date="2022-01" db="EMBL/GenBank/DDBJ databases">
        <title>Alkalihalobacillus sp. EGI L200015, a novel bacterium isolated from a salt lake sediment.</title>
        <authorList>
            <person name="Gao L."/>
            <person name="Fang B.-Z."/>
            <person name="Li W.-J."/>
        </authorList>
    </citation>
    <scope>NUCLEOTIDE SEQUENCE [LARGE SCALE GENOMIC DNA]</scope>
    <source>
        <strain evidence="1 2">KCTC 12718</strain>
    </source>
</reference>
<dbReference type="Pfam" id="PF09551">
    <property type="entry name" value="Spore_II_R"/>
    <property type="match status" value="1"/>
</dbReference>
<protein>
    <submittedName>
        <fullName evidence="1">Stage II sporulation protein R</fullName>
    </submittedName>
</protein>
<gene>
    <name evidence="1" type="primary">spoIIR</name>
    <name evidence="1" type="ORF">L2716_14360</name>
</gene>